<sequence>MSLDKLEIDTVVVGAGQAGVAMSEHLTELKIPHVVLEKNRIAEAWRTRRWDSLVANGPCWHDRFPNMEFDLDPDSFVHHDQVAEYFEKYAKRFNAPIYSNVEVKKVQANAQAAGFVVETSKGTLIAQRVVVATGPFQKAIIPSIAPQQTGLYQIHSDQYKNPQQIPEGAVLVVGAGSSGIQIADELNRAGKKVYLSVGAHERPPRVYRQRDNVWWLGVLGGWDSVKTDTGPLKGLAVSGAHGGHSIDFRRLAQQGITLLGMTMQFEAERVRFQNDLQQSLADGDKAYFEFLDAADAYVQRTGIDLPEEPEARIILDDAECIQQPILELNLAQAGITSIIWASGFGFDHSWLEVNAFDANGRPNHKLGVSTEPGIYFIGLPYLSGRGSSFIWGVWHDAKRVAGHIDIQRQYLKYQDKTQRNLINKEEKTA</sequence>
<dbReference type="GO" id="GO:0050660">
    <property type="term" value="F:flavin adenine dinucleotide binding"/>
    <property type="evidence" value="ECO:0007669"/>
    <property type="project" value="TreeGrafter"/>
</dbReference>
<keyword evidence="1" id="KW-0560">Oxidoreductase</keyword>
<proteinExistence type="predicted"/>
<dbReference type="PRINTS" id="PR00411">
    <property type="entry name" value="PNDRDTASEI"/>
</dbReference>
<dbReference type="Gene3D" id="3.50.50.60">
    <property type="entry name" value="FAD/NAD(P)-binding domain"/>
    <property type="match status" value="1"/>
</dbReference>
<protein>
    <submittedName>
        <fullName evidence="2">NAD(P)/FAD-dependent oxidoreductase</fullName>
    </submittedName>
</protein>
<evidence type="ECO:0000313" key="3">
    <source>
        <dbReference type="Proteomes" id="UP000887320"/>
    </source>
</evidence>
<dbReference type="PANTHER" id="PTHR43539:SF78">
    <property type="entry name" value="FLAVIN-CONTAINING MONOOXYGENASE"/>
    <property type="match status" value="1"/>
</dbReference>
<organism evidence="2 3">
    <name type="scientific">Acinetobacter guillouiae</name>
    <name type="common">Acinetobacter genomosp. 11</name>
    <dbReference type="NCBI Taxonomy" id="106649"/>
    <lineage>
        <taxon>Bacteria</taxon>
        <taxon>Pseudomonadati</taxon>
        <taxon>Pseudomonadota</taxon>
        <taxon>Gammaproteobacteria</taxon>
        <taxon>Moraxellales</taxon>
        <taxon>Moraxellaceae</taxon>
        <taxon>Acinetobacter</taxon>
    </lineage>
</organism>
<dbReference type="InterPro" id="IPR036188">
    <property type="entry name" value="FAD/NAD-bd_sf"/>
</dbReference>
<dbReference type="GO" id="GO:0004497">
    <property type="term" value="F:monooxygenase activity"/>
    <property type="evidence" value="ECO:0007669"/>
    <property type="project" value="TreeGrafter"/>
</dbReference>
<dbReference type="Pfam" id="PF13738">
    <property type="entry name" value="Pyr_redox_3"/>
    <property type="match status" value="1"/>
</dbReference>
<dbReference type="InterPro" id="IPR050982">
    <property type="entry name" value="Auxin_biosynth/cation_transpt"/>
</dbReference>
<dbReference type="PRINTS" id="PR00368">
    <property type="entry name" value="FADPNR"/>
</dbReference>
<dbReference type="RefSeq" id="WP_004720341.1">
    <property type="nucleotide sequence ID" value="NZ_BBRY01000018.1"/>
</dbReference>
<evidence type="ECO:0000256" key="1">
    <source>
        <dbReference type="ARBA" id="ARBA00023002"/>
    </source>
</evidence>
<comment type="caution">
    <text evidence="2">The sequence shown here is derived from an EMBL/GenBank/DDBJ whole genome shotgun (WGS) entry which is preliminary data.</text>
</comment>
<gene>
    <name evidence="2" type="ORF">KW868_12425</name>
</gene>
<dbReference type="Proteomes" id="UP000887320">
    <property type="component" value="Unassembled WGS sequence"/>
</dbReference>
<name>A0A6A1RRX1_ACIGI</name>
<dbReference type="EMBL" id="JAHWXT010000004">
    <property type="protein sequence ID" value="MCF0265258.1"/>
    <property type="molecule type" value="Genomic_DNA"/>
</dbReference>
<evidence type="ECO:0000313" key="2">
    <source>
        <dbReference type="EMBL" id="MCF0265258.1"/>
    </source>
</evidence>
<accession>A0A6A1RRX1</accession>
<dbReference type="PANTHER" id="PTHR43539">
    <property type="entry name" value="FLAVIN-BINDING MONOOXYGENASE-LIKE PROTEIN (AFU_ORTHOLOGUE AFUA_4G09220)"/>
    <property type="match status" value="1"/>
</dbReference>
<dbReference type="SUPFAM" id="SSF51905">
    <property type="entry name" value="FAD/NAD(P)-binding domain"/>
    <property type="match status" value="2"/>
</dbReference>
<dbReference type="AlphaFoldDB" id="A0A6A1RRX1"/>
<reference evidence="2" key="1">
    <citation type="submission" date="2021-07" db="EMBL/GenBank/DDBJ databases">
        <authorList>
            <person name="Fernandez M."/>
            <person name="Pereira P."/>
            <person name="Torres Tejerizo G.A."/>
            <person name="Gonzalez P."/>
            <person name="Agostini E."/>
        </authorList>
    </citation>
    <scope>NUCLEOTIDE SEQUENCE</scope>
    <source>
        <strain evidence="2">SFC 500-1A</strain>
    </source>
</reference>